<dbReference type="STRING" id="1921549.GCA_900128825_00112"/>
<dbReference type="EC" id="7.1.1.-" evidence="4"/>
<dbReference type="Pfam" id="PF00499">
    <property type="entry name" value="Oxidored_q3"/>
    <property type="match status" value="1"/>
</dbReference>
<name>A0A3B1E092_9GAMM</name>
<comment type="catalytic activity">
    <reaction evidence="4">
        <text>a quinone + NADH + 5 H(+)(in) = a quinol + NAD(+) + 4 H(+)(out)</text>
        <dbReference type="Rhea" id="RHEA:57888"/>
        <dbReference type="ChEBI" id="CHEBI:15378"/>
        <dbReference type="ChEBI" id="CHEBI:24646"/>
        <dbReference type="ChEBI" id="CHEBI:57540"/>
        <dbReference type="ChEBI" id="CHEBI:57945"/>
        <dbReference type="ChEBI" id="CHEBI:132124"/>
    </reaction>
</comment>
<dbReference type="GO" id="GO:0048038">
    <property type="term" value="F:quinone binding"/>
    <property type="evidence" value="ECO:0007669"/>
    <property type="project" value="UniProtKB-UniRule"/>
</dbReference>
<dbReference type="AlphaFoldDB" id="A0A3B1E092"/>
<proteinExistence type="inferred from homology"/>
<dbReference type="InterPro" id="IPR042106">
    <property type="entry name" value="Nuo/plastoQ_OxRdtase_6_NuoJ"/>
</dbReference>
<comment type="function">
    <text evidence="4">NDH-1 shuttles electrons from NADH, via FMN and iron-sulfur (Fe-S) centers, to quinones in the respiratory chain. Couples the redox reaction to proton translocation (for every two electrons transferred, four hydrogen ions are translocated across the cytoplasmic membrane), and thus conserves the redox energy in a proton gradient.</text>
</comment>
<keyword evidence="4" id="KW-1133">Transmembrane helix</keyword>
<keyword evidence="4" id="KW-1003">Cell membrane</keyword>
<accession>A0A3B1E092</accession>
<feature type="transmembrane region" description="Helical" evidence="4">
    <location>
        <begin position="56"/>
        <end position="74"/>
    </location>
</feature>
<comment type="similarity">
    <text evidence="1 4">Belongs to the complex I subunit 6 family.</text>
</comment>
<dbReference type="EMBL" id="LR025085">
    <property type="protein sequence ID" value="VAX76385.1"/>
    <property type="molecule type" value="Genomic_DNA"/>
</dbReference>
<reference evidence="6" key="1">
    <citation type="submission" date="2018-09" db="EMBL/GenBank/DDBJ databases">
        <authorList>
            <person name="Manzano-Marin A."/>
            <person name="Manzano-Marin A."/>
        </authorList>
    </citation>
    <scope>NUCLEOTIDE SEQUENCE [LARGE SCALE GENOMIC DNA]</scope>
    <source>
        <strain evidence="6">BuCistrobi</strain>
    </source>
</reference>
<dbReference type="PANTHER" id="PTHR33269">
    <property type="entry name" value="NADH-UBIQUINONE OXIDOREDUCTASE CHAIN 6"/>
    <property type="match status" value="1"/>
</dbReference>
<comment type="subcellular location">
    <subcellularLocation>
        <location evidence="4">Cell membrane</location>
        <topology evidence="4">Multi-pass membrane protein</topology>
    </subcellularLocation>
</comment>
<organism evidence="5 6">
    <name type="scientific">Buchnera aphidicola</name>
    <name type="common">Cinara strobi</name>
    <dbReference type="NCBI Taxonomy" id="1921549"/>
    <lineage>
        <taxon>Bacteria</taxon>
        <taxon>Pseudomonadati</taxon>
        <taxon>Pseudomonadota</taxon>
        <taxon>Gammaproteobacteria</taxon>
        <taxon>Enterobacterales</taxon>
        <taxon>Erwiniaceae</taxon>
        <taxon>Buchnera</taxon>
    </lineage>
</organism>
<dbReference type="PANTHER" id="PTHR33269:SF17">
    <property type="entry name" value="NADH-UBIQUINONE OXIDOREDUCTASE CHAIN 6"/>
    <property type="match status" value="1"/>
</dbReference>
<feature type="transmembrane region" description="Helical" evidence="4">
    <location>
        <begin position="6"/>
        <end position="22"/>
    </location>
</feature>
<gene>
    <name evidence="5" type="primary">nuoJ</name>
    <name evidence="5" type="ORF">BUCINSTRO3249_0112</name>
</gene>
<feature type="transmembrane region" description="Helical" evidence="4">
    <location>
        <begin position="137"/>
        <end position="159"/>
    </location>
</feature>
<keyword evidence="4" id="KW-0812">Transmembrane</keyword>
<evidence type="ECO:0000256" key="2">
    <source>
        <dbReference type="ARBA" id="ARBA00019907"/>
    </source>
</evidence>
<sequence>MVLIFYLLSSFSILSSFWIVVGDNPIHCLLFLILLICSLSGIFFILGSFFIGILEIIIYAGAIMVLFVLVVMLIDLNERNFNIPLKNLSKFFDIISIFSLLISLFFLIIQLVFHKKKFLMFQNICIKEIGLCLFGKYIFLVELSSLLLLSSIILVCLFFKKIKFIFNSS</sequence>
<dbReference type="GO" id="GO:0016491">
    <property type="term" value="F:oxidoreductase activity"/>
    <property type="evidence" value="ECO:0007669"/>
    <property type="project" value="UniProtKB-KW"/>
</dbReference>
<keyword evidence="4" id="KW-0874">Quinone</keyword>
<dbReference type="Gene3D" id="1.20.120.1200">
    <property type="entry name" value="NADH-ubiquinone/plastoquinone oxidoreductase chain 6, subunit NuoJ"/>
    <property type="match status" value="1"/>
</dbReference>
<keyword evidence="4" id="KW-0520">NAD</keyword>
<evidence type="ECO:0000256" key="4">
    <source>
        <dbReference type="RuleBase" id="RU004429"/>
    </source>
</evidence>
<dbReference type="InterPro" id="IPR001457">
    <property type="entry name" value="NADH_UbQ/plastoQ_OxRdtase_su6"/>
</dbReference>
<keyword evidence="4" id="KW-0472">Membrane</keyword>
<evidence type="ECO:0000313" key="6">
    <source>
        <dbReference type="Proteomes" id="UP000271849"/>
    </source>
</evidence>
<dbReference type="RefSeq" id="WP_158349000.1">
    <property type="nucleotide sequence ID" value="NZ_LR025085.1"/>
</dbReference>
<protein>
    <recommendedName>
        <fullName evidence="2 4">NADH-quinone oxidoreductase subunit J</fullName>
        <ecNumber evidence="4">7.1.1.-</ecNumber>
    </recommendedName>
</protein>
<keyword evidence="5" id="KW-0560">Oxidoreductase</keyword>
<dbReference type="GO" id="GO:0005886">
    <property type="term" value="C:plasma membrane"/>
    <property type="evidence" value="ECO:0007669"/>
    <property type="project" value="UniProtKB-SubCell"/>
</dbReference>
<dbReference type="GO" id="GO:0008137">
    <property type="term" value="F:NADH dehydrogenase (ubiquinone) activity"/>
    <property type="evidence" value="ECO:0007669"/>
    <property type="project" value="UniProtKB-UniRule"/>
</dbReference>
<evidence type="ECO:0000256" key="3">
    <source>
        <dbReference type="ARBA" id="ARBA00025811"/>
    </source>
</evidence>
<evidence type="ECO:0000313" key="5">
    <source>
        <dbReference type="EMBL" id="VAX76385.1"/>
    </source>
</evidence>
<comment type="subunit">
    <text evidence="3">Composed of 13 different subunits. Subunits NuoA, H, J, K, L, M, N constitute the membrane sector of the complex.</text>
</comment>
<dbReference type="Proteomes" id="UP000271849">
    <property type="component" value="Chromosome"/>
</dbReference>
<feature type="transmembrane region" description="Helical" evidence="4">
    <location>
        <begin position="94"/>
        <end position="113"/>
    </location>
</feature>
<feature type="transmembrane region" description="Helical" evidence="4">
    <location>
        <begin position="29"/>
        <end position="50"/>
    </location>
</feature>
<evidence type="ECO:0000256" key="1">
    <source>
        <dbReference type="ARBA" id="ARBA00005698"/>
    </source>
</evidence>